<evidence type="ECO:0000256" key="1">
    <source>
        <dbReference type="SAM" id="MobiDB-lite"/>
    </source>
</evidence>
<evidence type="ECO:0000259" key="2">
    <source>
        <dbReference type="Pfam" id="PF25823"/>
    </source>
</evidence>
<comment type="caution">
    <text evidence="3">The sequence shown here is derived from an EMBL/GenBank/DDBJ whole genome shotgun (WGS) entry which is preliminary data.</text>
</comment>
<feature type="region of interest" description="Disordered" evidence="1">
    <location>
        <begin position="576"/>
        <end position="720"/>
    </location>
</feature>
<gene>
    <name evidence="3" type="ORF">CPB84DRAFT_1748335</name>
</gene>
<feature type="compositionally biased region" description="Low complexity" evidence="1">
    <location>
        <begin position="435"/>
        <end position="457"/>
    </location>
</feature>
<feature type="region of interest" description="Disordered" evidence="1">
    <location>
        <begin position="740"/>
        <end position="782"/>
    </location>
</feature>
<feature type="compositionally biased region" description="Basic and acidic residues" evidence="1">
    <location>
        <begin position="505"/>
        <end position="534"/>
    </location>
</feature>
<evidence type="ECO:0000313" key="3">
    <source>
        <dbReference type="EMBL" id="KAF8895710.1"/>
    </source>
</evidence>
<feature type="domain" description="Ams2/SPT21 N-terminal" evidence="2">
    <location>
        <begin position="5"/>
        <end position="88"/>
    </location>
</feature>
<feature type="region of interest" description="Disordered" evidence="1">
    <location>
        <begin position="801"/>
        <end position="895"/>
    </location>
</feature>
<feature type="region of interest" description="Disordered" evidence="1">
    <location>
        <begin position="410"/>
        <end position="546"/>
    </location>
</feature>
<reference evidence="3" key="1">
    <citation type="submission" date="2020-11" db="EMBL/GenBank/DDBJ databases">
        <authorList>
            <consortium name="DOE Joint Genome Institute"/>
            <person name="Ahrendt S."/>
            <person name="Riley R."/>
            <person name="Andreopoulos W."/>
            <person name="LaButti K."/>
            <person name="Pangilinan J."/>
            <person name="Ruiz-duenas F.J."/>
            <person name="Barrasa J.M."/>
            <person name="Sanchez-Garcia M."/>
            <person name="Camarero S."/>
            <person name="Miyauchi S."/>
            <person name="Serrano A."/>
            <person name="Linde D."/>
            <person name="Babiker R."/>
            <person name="Drula E."/>
            <person name="Ayuso-Fernandez I."/>
            <person name="Pacheco R."/>
            <person name="Padilla G."/>
            <person name="Ferreira P."/>
            <person name="Barriuso J."/>
            <person name="Kellner H."/>
            <person name="Castanera R."/>
            <person name="Alfaro M."/>
            <person name="Ramirez L."/>
            <person name="Pisabarro A.G."/>
            <person name="Kuo A."/>
            <person name="Tritt A."/>
            <person name="Lipzen A."/>
            <person name="He G."/>
            <person name="Yan M."/>
            <person name="Ng V."/>
            <person name="Cullen D."/>
            <person name="Martin F."/>
            <person name="Rosso M.-N."/>
            <person name="Henrissat B."/>
            <person name="Hibbett D."/>
            <person name="Martinez A.T."/>
            <person name="Grigoriev I.V."/>
        </authorList>
    </citation>
    <scope>NUCLEOTIDE SEQUENCE</scope>
    <source>
        <strain evidence="3">AH 44721</strain>
    </source>
</reference>
<feature type="region of interest" description="Disordered" evidence="1">
    <location>
        <begin position="251"/>
        <end position="319"/>
    </location>
</feature>
<feature type="compositionally biased region" description="Polar residues" evidence="1">
    <location>
        <begin position="467"/>
        <end position="493"/>
    </location>
</feature>
<feature type="compositionally biased region" description="Acidic residues" evidence="1">
    <location>
        <begin position="882"/>
        <end position="895"/>
    </location>
</feature>
<feature type="compositionally biased region" description="Low complexity" evidence="1">
    <location>
        <begin position="97"/>
        <end position="112"/>
    </location>
</feature>
<feature type="region of interest" description="Disordered" evidence="1">
    <location>
        <begin position="909"/>
        <end position="972"/>
    </location>
</feature>
<dbReference type="EMBL" id="JADNYJ010000061">
    <property type="protein sequence ID" value="KAF8895710.1"/>
    <property type="molecule type" value="Genomic_DNA"/>
</dbReference>
<dbReference type="OrthoDB" id="3199820at2759"/>
<feature type="compositionally biased region" description="Polar residues" evidence="1">
    <location>
        <begin position="268"/>
        <end position="277"/>
    </location>
</feature>
<dbReference type="InterPro" id="IPR057725">
    <property type="entry name" value="Ams2-SPT21_N"/>
</dbReference>
<sequence>MSLDRKSSLRVLYTINASPQYILAKSHTRVPITVIPTEDSASQNTSKPLYANVLLKTCLNTIRRSSPELTHDRNRDFSIYVLDPLESNSAPAPVQISNAGGDSSSSNNAPAAEQPRGVAVGLGLMSWALAADDSDATTATGTLVKQANGQEALEVIFALRETVAMQKPSWSVQPSSSQPSSSQENFFNLVQVILANLFIMQTRSSDDLTRETLASIQMRAKAKVKPPKPIKQSTIPATESDKLMNADTYIGPLRKKGRPRTTGGDNKPTVTHTNAVASGSAPTPTSTSFSISTKSSYVPHTSNKKRSNQYPVGSPFTTRPLVRRATNPEPIAPPTVAPATIEVKAEPQGEPNLLGLLTYLSAASSSESATQNAAVLAALNTIDSSGKAEENTPNPALIAALRQLLTAYTVNSPTPPITEPPKSHHQKNRKGLSGSQILDSSSAIVSSSSSDPSVQLPHYHERHVQSLGPSARSNENSSQRPSLTEPSLASNSDKTVRKRTLSDFMDERENRSNKGKGKVRERVEKRDGHRHTESQRVQPPKPTQDLLRHYPRLAASNLPRTEPACNNYYRMPLESMTMTSPARPRPDFDDKSSMHENAAAGSSTASSSRTSSTSPRHAKVSASSPVRGPRNEARKKYVVPEWARTNTSTQPRLSEEAHKALEEVEERKKRERSAARKRLPSVQAKLKNKGAAKSDANSNENAEPLAPPPPPKPDASRGPITAITLPVVASADIVFPFVTSTRASSPPPQPNVLAKTPRTPSRDRHHPRPTPGAENDSLFTPVMGSGSLFGSAHSYTCRTPLPPPSILTSPLGNRKKAKLTPMRSALTGKSFAWTTSSSAPSSDSKAADDEIGSNKPLDKELQDALEDLECPPSSLPVASSDIDVDEEEHTQDGEFDIGDDAEFVLVKQHWAGLPPSSPPPPSSPMLLPEMRDNDIQDDDEMDELPIATSDSETDAEMNETTGGETDDVQSPTDVAEGQTAFSTFFMPSDFTTSEFPNSSELFEQYTNINDQSDFFPNMGEIDMSDPNFGAIFQQGLENIDFTEFWETFKPMVNDSLQPLQGISNQPNFDMGQDSSAMTSFGDIDHAKLADEVQSLFSGCLM</sequence>
<feature type="region of interest" description="Disordered" evidence="1">
    <location>
        <begin position="91"/>
        <end position="114"/>
    </location>
</feature>
<feature type="compositionally biased region" description="Basic and acidic residues" evidence="1">
    <location>
        <begin position="653"/>
        <end position="674"/>
    </location>
</feature>
<dbReference type="Pfam" id="PF25823">
    <property type="entry name" value="Ams2-SPT21_N"/>
    <property type="match status" value="1"/>
</dbReference>
<accession>A0A9P5TKY3</accession>
<keyword evidence="4" id="KW-1185">Reference proteome</keyword>
<feature type="compositionally biased region" description="Low complexity" evidence="1">
    <location>
        <begin position="278"/>
        <end position="296"/>
    </location>
</feature>
<dbReference type="Proteomes" id="UP000724874">
    <property type="component" value="Unassembled WGS sequence"/>
</dbReference>
<feature type="compositionally biased region" description="Basic and acidic residues" evidence="1">
    <location>
        <begin position="584"/>
        <end position="594"/>
    </location>
</feature>
<feature type="compositionally biased region" description="Low complexity" evidence="1">
    <location>
        <begin position="598"/>
        <end position="614"/>
    </location>
</feature>
<name>A0A9P5TKY3_GYMJU</name>
<dbReference type="AlphaFoldDB" id="A0A9P5TKY3"/>
<organism evidence="3 4">
    <name type="scientific">Gymnopilus junonius</name>
    <name type="common">Spectacular rustgill mushroom</name>
    <name type="synonym">Gymnopilus spectabilis subsp. junonius</name>
    <dbReference type="NCBI Taxonomy" id="109634"/>
    <lineage>
        <taxon>Eukaryota</taxon>
        <taxon>Fungi</taxon>
        <taxon>Dikarya</taxon>
        <taxon>Basidiomycota</taxon>
        <taxon>Agaricomycotina</taxon>
        <taxon>Agaricomycetes</taxon>
        <taxon>Agaricomycetidae</taxon>
        <taxon>Agaricales</taxon>
        <taxon>Agaricineae</taxon>
        <taxon>Hymenogastraceae</taxon>
        <taxon>Gymnopilus</taxon>
    </lineage>
</organism>
<feature type="compositionally biased region" description="Polar residues" evidence="1">
    <location>
        <begin position="958"/>
        <end position="972"/>
    </location>
</feature>
<proteinExistence type="predicted"/>
<protein>
    <recommendedName>
        <fullName evidence="2">Ams2/SPT21 N-terminal domain-containing protein</fullName>
    </recommendedName>
</protein>
<feature type="compositionally biased region" description="Polar residues" evidence="1">
    <location>
        <begin position="308"/>
        <end position="317"/>
    </location>
</feature>
<evidence type="ECO:0000313" key="4">
    <source>
        <dbReference type="Proteomes" id="UP000724874"/>
    </source>
</evidence>